<reference evidence="1 2" key="1">
    <citation type="submission" date="2014-12" db="EMBL/GenBank/DDBJ databases">
        <title>Genome analysis of a novel jumbo phage RSL2 infecting the phytopathogen Ralstonia solanacearum.</title>
        <authorList>
            <person name="Kawasaki T."/>
            <person name="Fujie M."/>
            <person name="Chatchawankanphanich O."/>
            <person name="Ogata H."/>
            <person name="Yamada T."/>
        </authorList>
    </citation>
    <scope>NUCLEOTIDE SEQUENCE [LARGE SCALE GENOMIC DNA]</scope>
    <source>
        <strain evidence="1 2">RSL2</strain>
    </source>
</reference>
<dbReference type="OrthoDB" id="14747at10239"/>
<protein>
    <submittedName>
        <fullName evidence="1">Uncharacterized protein</fullName>
    </submittedName>
</protein>
<dbReference type="InterPro" id="IPR045405">
    <property type="entry name" value="Peptidase_S80"/>
</dbReference>
<dbReference type="GeneID" id="26639474"/>
<name>A0A0A8JB36_9CAUD</name>
<organism evidence="1 2">
    <name type="scientific">Ralstonia phage RSL2</name>
    <dbReference type="NCBI Taxonomy" id="1585840"/>
    <lineage>
        <taxon>Viruses</taxon>
        <taxon>Duplodnaviria</taxon>
        <taxon>Heunggongvirae</taxon>
        <taxon>Uroviricota</taxon>
        <taxon>Caudoviricetes</taxon>
        <taxon>Chimalliviridae</taxon>
        <taxon>Chiangmaivirus</taxon>
        <taxon>Chiangmaivirus RSL2</taxon>
    </lineage>
</organism>
<dbReference type="RefSeq" id="YP_009212882.1">
    <property type="nucleotide sequence ID" value="NC_028950.1"/>
</dbReference>
<evidence type="ECO:0000313" key="1">
    <source>
        <dbReference type="EMBL" id="BAQ02561.1"/>
    </source>
</evidence>
<proteinExistence type="predicted"/>
<dbReference type="Proteomes" id="UP000203794">
    <property type="component" value="Segment"/>
</dbReference>
<dbReference type="EMBL" id="AP014693">
    <property type="protein sequence ID" value="BAQ02561.1"/>
    <property type="molecule type" value="Genomic_DNA"/>
</dbReference>
<accession>A0A0A8JB36</accession>
<keyword evidence="2" id="KW-1185">Reference proteome</keyword>
<dbReference type="KEGG" id="vg:26639474"/>
<sequence>MQGAVEFSCQVLNGRNAAGTLKKNSDGYYDMIVGALNMTNNKGEFYDYNYGKKFFTEASDLVRMASKGVLRGEYGHPNQETGQSDDKFVERLLRIDEKSACCHHKKIYLDFDRYKDGQGRPIVGIMSAVAPSGPYGDALDKQINNGSENVCFSIRCFSMPHKVGGRIIKEMKHVVTFDYVNEPGIAMATKYDSPSLESHASKIFTEGSVRQSARNIRQRPGSNESVSVPLGALMGALGWEVRDTPQAKRNFFELINTPKL</sequence>
<dbReference type="Pfam" id="PF20034">
    <property type="entry name" value="Peptidase_S80"/>
    <property type="match status" value="1"/>
</dbReference>
<evidence type="ECO:0000313" key="2">
    <source>
        <dbReference type="Proteomes" id="UP000203794"/>
    </source>
</evidence>